<feature type="region of interest" description="Disordered" evidence="4">
    <location>
        <begin position="222"/>
        <end position="298"/>
    </location>
</feature>
<dbReference type="CDD" id="cd12455">
    <property type="entry name" value="RRM_like_Smg4_UPF3"/>
    <property type="match status" value="1"/>
</dbReference>
<proteinExistence type="inferred from homology"/>
<keyword evidence="3" id="KW-0175">Coiled coil</keyword>
<evidence type="ECO:0000313" key="6">
    <source>
        <dbReference type="EMBL" id="QPG73461.1"/>
    </source>
</evidence>
<feature type="coiled-coil region" evidence="3">
    <location>
        <begin position="500"/>
        <end position="541"/>
    </location>
</feature>
<gene>
    <name evidence="6" type="ORF">FOA43_000772</name>
</gene>
<feature type="compositionally biased region" description="Basic residues" evidence="4">
    <location>
        <begin position="277"/>
        <end position="288"/>
    </location>
</feature>
<dbReference type="AlphaFoldDB" id="A0A875RW93"/>
<dbReference type="GeneID" id="62194173"/>
<evidence type="ECO:0000256" key="3">
    <source>
        <dbReference type="SAM" id="Coils"/>
    </source>
</evidence>
<dbReference type="RefSeq" id="XP_038777026.1">
    <property type="nucleotide sequence ID" value="XM_038921098.1"/>
</dbReference>
<keyword evidence="7" id="KW-1185">Reference proteome</keyword>
<reference evidence="6" key="1">
    <citation type="submission" date="2020-10" db="EMBL/GenBank/DDBJ databases">
        <authorList>
            <person name="Roach M.J.R."/>
        </authorList>
    </citation>
    <scope>NUCLEOTIDE SEQUENCE</scope>
    <source>
        <strain evidence="6">CBS 1945</strain>
    </source>
</reference>
<comment type="similarity">
    <text evidence="1">Belongs to the RENT3 family.</text>
</comment>
<dbReference type="EMBL" id="CP064812">
    <property type="protein sequence ID" value="QPG73461.1"/>
    <property type="molecule type" value="Genomic_DNA"/>
</dbReference>
<dbReference type="OrthoDB" id="3992466at2759"/>
<evidence type="ECO:0000256" key="2">
    <source>
        <dbReference type="ARBA" id="ARBA00023161"/>
    </source>
</evidence>
<sequence>MMETSSTEKTRIRESKTSTKGTVKHKFQNCEDSVKIVVRRLPPLLSRDDFMDRLKENNKVYDNVLESYFVEGKYPENRYDGIVNSRCYLLLKNEQSATGCVRYLEKLTFVNSTKERQAEEDTQDVEGDTTAIEENEKEQLKNALRKQLEVERKNEQFKPVIERAMYYQMPPTGRSKVTSSNFSIKKTKLFKTFVNYLEDPDEASLAKVMRFLGDDNGTKKIIKGKKKANKMGKKKTTRAQTESKRTTKKRNSQKKNQNKINSRSEEKANGDNVVQSLKKKKNKRRFKNKKVDKTSHANQAVECDSGDTELGVSQIHEFGDILIPKEAKLSDLLSSRFIQNVLVYLYGVEREDKGDVAEEIKKENEYRCFKDLIEYYKEEFKDIPAVMRWVECSKFDGQSVSLLDVQLQGDCSKNMKLGDLTLDELTELVSQIYQICSLLVVTGVRGRNTGWASTNLKYLDNRDKEFLMQFTPYSEEKSTTDRIQASEIPEERYYKLLQQNEQMQEKLSETEWLNEQLQGKLETRDEEINELSDQIERLRNRADVEPQKELNEAYKKGVFEVRILEEIIKKLNQTK</sequence>
<feature type="compositionally biased region" description="Basic and acidic residues" evidence="4">
    <location>
        <begin position="1"/>
        <end position="17"/>
    </location>
</feature>
<feature type="compositionally biased region" description="Basic residues" evidence="4">
    <location>
        <begin position="222"/>
        <end position="237"/>
    </location>
</feature>
<protein>
    <recommendedName>
        <fullName evidence="5">UPF3 domain-containing protein</fullName>
    </recommendedName>
</protein>
<dbReference type="Pfam" id="PF03467">
    <property type="entry name" value="Smg4_UPF3"/>
    <property type="match status" value="1"/>
</dbReference>
<dbReference type="KEGG" id="bnn:FOA43_000772"/>
<dbReference type="Gene3D" id="3.30.70.330">
    <property type="match status" value="1"/>
</dbReference>
<organism evidence="6 7">
    <name type="scientific">Eeniella nana</name>
    <name type="common">Yeast</name>
    <name type="synonym">Brettanomyces nanus</name>
    <dbReference type="NCBI Taxonomy" id="13502"/>
    <lineage>
        <taxon>Eukaryota</taxon>
        <taxon>Fungi</taxon>
        <taxon>Dikarya</taxon>
        <taxon>Ascomycota</taxon>
        <taxon>Saccharomycotina</taxon>
        <taxon>Pichiomycetes</taxon>
        <taxon>Pichiales</taxon>
        <taxon>Pichiaceae</taxon>
        <taxon>Brettanomyces</taxon>
    </lineage>
</organism>
<evidence type="ECO:0000313" key="7">
    <source>
        <dbReference type="Proteomes" id="UP000662931"/>
    </source>
</evidence>
<dbReference type="InterPro" id="IPR035979">
    <property type="entry name" value="RBD_domain_sf"/>
</dbReference>
<dbReference type="InterPro" id="IPR012677">
    <property type="entry name" value="Nucleotide-bd_a/b_plait_sf"/>
</dbReference>
<accession>A0A875RW93</accession>
<dbReference type="GO" id="GO:0003676">
    <property type="term" value="F:nucleic acid binding"/>
    <property type="evidence" value="ECO:0007669"/>
    <property type="project" value="InterPro"/>
</dbReference>
<evidence type="ECO:0000259" key="5">
    <source>
        <dbReference type="Pfam" id="PF03467"/>
    </source>
</evidence>
<evidence type="ECO:0000256" key="1">
    <source>
        <dbReference type="ARBA" id="ARBA00005991"/>
    </source>
</evidence>
<dbReference type="Proteomes" id="UP000662931">
    <property type="component" value="Chromosome 1"/>
</dbReference>
<keyword evidence="2" id="KW-0866">Nonsense-mediated mRNA decay</keyword>
<dbReference type="InterPro" id="IPR005120">
    <property type="entry name" value="UPF3_dom"/>
</dbReference>
<evidence type="ECO:0000256" key="4">
    <source>
        <dbReference type="SAM" id="MobiDB-lite"/>
    </source>
</evidence>
<feature type="domain" description="UPF3" evidence="5">
    <location>
        <begin position="33"/>
        <end position="113"/>
    </location>
</feature>
<dbReference type="GO" id="GO:0000184">
    <property type="term" value="P:nuclear-transcribed mRNA catabolic process, nonsense-mediated decay"/>
    <property type="evidence" value="ECO:0007669"/>
    <property type="project" value="UniProtKB-KW"/>
</dbReference>
<feature type="region of interest" description="Disordered" evidence="4">
    <location>
        <begin position="1"/>
        <end position="22"/>
    </location>
</feature>
<feature type="compositionally biased region" description="Basic residues" evidence="4">
    <location>
        <begin position="246"/>
        <end position="257"/>
    </location>
</feature>
<dbReference type="SUPFAM" id="SSF54928">
    <property type="entry name" value="RNA-binding domain, RBD"/>
    <property type="match status" value="1"/>
</dbReference>
<name>A0A875RW93_EENNA</name>